<sequence length="257" mass="29638">MSISETSEDLDDFLKRCDTKEGQEDDKLKPIPEDLIRFCGYTFEDQPGSDIEENQLNSNVPSIKLPEQAKLILAGKVVKRVGDLYVVDPTETLLDSCTVLFHEDGRMFGLIIDIFGPVKLPQYIVQHNTLPFEMPINVYYTDYYAGNTTILDVPSIIKAQFDETHDDSDEGVVHEDHSENDFRRNSNKQRRSRKKKGIAQTQNTSQNNSAVFYQPPWSVNNPTYMQTSGNYYDYDDRYLPHNQPPKKNIRDPRNFQS</sequence>
<dbReference type="InterPro" id="IPR038664">
    <property type="entry name" value="Gar1/Naf1_Cbf5-bd_sf"/>
</dbReference>
<dbReference type="SUPFAM" id="SSF50447">
    <property type="entry name" value="Translation proteins"/>
    <property type="match status" value="1"/>
</dbReference>
<evidence type="ECO:0000313" key="3">
    <source>
        <dbReference type="Proteomes" id="UP000031668"/>
    </source>
</evidence>
<feature type="compositionally biased region" description="Basic and acidic residues" evidence="1">
    <location>
        <begin position="248"/>
        <end position="257"/>
    </location>
</feature>
<feature type="compositionally biased region" description="Basic and acidic residues" evidence="1">
    <location>
        <begin position="12"/>
        <end position="26"/>
    </location>
</feature>
<evidence type="ECO:0000313" key="2">
    <source>
        <dbReference type="EMBL" id="KII62123.1"/>
    </source>
</evidence>
<dbReference type="Gene3D" id="2.40.10.230">
    <property type="entry name" value="Probable tRNA pseudouridine synthase domain"/>
    <property type="match status" value="1"/>
</dbReference>
<protein>
    <submittedName>
        <fullName evidence="2">Uncharacterized protein</fullName>
    </submittedName>
</protein>
<proteinExistence type="predicted"/>
<feature type="region of interest" description="Disordered" evidence="1">
    <location>
        <begin position="165"/>
        <end position="215"/>
    </location>
</feature>
<feature type="compositionally biased region" description="Acidic residues" evidence="1">
    <location>
        <begin position="1"/>
        <end position="11"/>
    </location>
</feature>
<feature type="compositionally biased region" description="Basic residues" evidence="1">
    <location>
        <begin position="185"/>
        <end position="197"/>
    </location>
</feature>
<dbReference type="OrthoDB" id="21550at2759"/>
<feature type="region of interest" description="Disordered" evidence="1">
    <location>
        <begin position="233"/>
        <end position="257"/>
    </location>
</feature>
<accession>A0A0C2IA51</accession>
<dbReference type="EMBL" id="JWZT01005104">
    <property type="protein sequence ID" value="KII62123.1"/>
    <property type="molecule type" value="Genomic_DNA"/>
</dbReference>
<gene>
    <name evidence="2" type="ORF">RF11_01496</name>
</gene>
<evidence type="ECO:0000256" key="1">
    <source>
        <dbReference type="SAM" id="MobiDB-lite"/>
    </source>
</evidence>
<feature type="compositionally biased region" description="Basic and acidic residues" evidence="1">
    <location>
        <begin position="171"/>
        <end position="184"/>
    </location>
</feature>
<organism evidence="2 3">
    <name type="scientific">Thelohanellus kitauei</name>
    <name type="common">Myxosporean</name>
    <dbReference type="NCBI Taxonomy" id="669202"/>
    <lineage>
        <taxon>Eukaryota</taxon>
        <taxon>Metazoa</taxon>
        <taxon>Cnidaria</taxon>
        <taxon>Myxozoa</taxon>
        <taxon>Myxosporea</taxon>
        <taxon>Bivalvulida</taxon>
        <taxon>Platysporina</taxon>
        <taxon>Myxobolidae</taxon>
        <taxon>Thelohanellus</taxon>
    </lineage>
</organism>
<reference evidence="2 3" key="1">
    <citation type="journal article" date="2014" name="Genome Biol. Evol.">
        <title>The genome of the myxosporean Thelohanellus kitauei shows adaptations to nutrient acquisition within its fish host.</title>
        <authorList>
            <person name="Yang Y."/>
            <person name="Xiong J."/>
            <person name="Zhou Z."/>
            <person name="Huo F."/>
            <person name="Miao W."/>
            <person name="Ran C."/>
            <person name="Liu Y."/>
            <person name="Zhang J."/>
            <person name="Feng J."/>
            <person name="Wang M."/>
            <person name="Wang M."/>
            <person name="Wang L."/>
            <person name="Yao B."/>
        </authorList>
    </citation>
    <scope>NUCLEOTIDE SEQUENCE [LARGE SCALE GENOMIC DNA]</scope>
    <source>
        <strain evidence="2">Wuqing</strain>
    </source>
</reference>
<dbReference type="Proteomes" id="UP000031668">
    <property type="component" value="Unassembled WGS sequence"/>
</dbReference>
<keyword evidence="3" id="KW-1185">Reference proteome</keyword>
<comment type="caution">
    <text evidence="2">The sequence shown here is derived from an EMBL/GenBank/DDBJ whole genome shotgun (WGS) entry which is preliminary data.</text>
</comment>
<feature type="region of interest" description="Disordered" evidence="1">
    <location>
        <begin position="1"/>
        <end position="26"/>
    </location>
</feature>
<name>A0A0C2IA51_THEKT</name>
<dbReference type="InterPro" id="IPR009000">
    <property type="entry name" value="Transl_B-barrel_sf"/>
</dbReference>
<feature type="compositionally biased region" description="Polar residues" evidence="1">
    <location>
        <begin position="199"/>
        <end position="215"/>
    </location>
</feature>
<dbReference type="AlphaFoldDB" id="A0A0C2IA51"/>